<feature type="compositionally biased region" description="Basic and acidic residues" evidence="14">
    <location>
        <begin position="111"/>
        <end position="123"/>
    </location>
</feature>
<dbReference type="SMART" id="SM00962">
    <property type="entry name" value="SRP54"/>
    <property type="match status" value="1"/>
</dbReference>
<comment type="similarity">
    <text evidence="2">Belongs to the GTP-binding SRP family.</text>
</comment>
<dbReference type="NCBIfam" id="TIGR03499">
    <property type="entry name" value="FlhF"/>
    <property type="match status" value="1"/>
</dbReference>
<protein>
    <recommendedName>
        <fullName evidence="3 13">Flagellar biosynthesis protein FlhF</fullName>
    </recommendedName>
</protein>
<dbReference type="PANTHER" id="PTHR43134:SF3">
    <property type="entry name" value="FLAGELLAR BIOSYNTHESIS PROTEIN FLHF"/>
    <property type="match status" value="1"/>
</dbReference>
<dbReference type="InterPro" id="IPR047040">
    <property type="entry name" value="FlhF__GTPase_dom"/>
</dbReference>
<organism evidence="17 18">
    <name type="scientific">Roseburia hominis</name>
    <dbReference type="NCBI Taxonomy" id="301301"/>
    <lineage>
        <taxon>Bacteria</taxon>
        <taxon>Bacillati</taxon>
        <taxon>Bacillota</taxon>
        <taxon>Clostridia</taxon>
        <taxon>Lachnospirales</taxon>
        <taxon>Lachnospiraceae</taxon>
        <taxon>Roseburia</taxon>
    </lineage>
</organism>
<feature type="domain" description="AAA+ ATPase" evidence="15">
    <location>
        <begin position="226"/>
        <end position="375"/>
    </location>
</feature>
<dbReference type="EMBL" id="QRVL01000001">
    <property type="protein sequence ID" value="RGS42233.1"/>
    <property type="molecule type" value="Genomic_DNA"/>
</dbReference>
<keyword evidence="7" id="KW-1005">Bacterial flagellum biogenesis</keyword>
<keyword evidence="17" id="KW-0282">Flagellum</keyword>
<dbReference type="GO" id="GO:0005886">
    <property type="term" value="C:plasma membrane"/>
    <property type="evidence" value="ECO:0007669"/>
    <property type="project" value="UniProtKB-SubCell"/>
</dbReference>
<dbReference type="AlphaFoldDB" id="A0A395VA23"/>
<reference evidence="17 18" key="1">
    <citation type="submission" date="2018-08" db="EMBL/GenBank/DDBJ databases">
        <title>A genome reference for cultivated species of the human gut microbiota.</title>
        <authorList>
            <person name="Zou Y."/>
            <person name="Xue W."/>
            <person name="Luo G."/>
        </authorList>
    </citation>
    <scope>NUCLEOTIDE SEQUENCE [LARGE SCALE GENOMIC DNA]</scope>
    <source>
        <strain evidence="17 18">AF22-12AC</strain>
    </source>
</reference>
<dbReference type="GO" id="GO:0044781">
    <property type="term" value="P:bacterial-type flagellum organization"/>
    <property type="evidence" value="ECO:0007669"/>
    <property type="project" value="UniProtKB-UniRule"/>
</dbReference>
<gene>
    <name evidence="17" type="ORF">DWX93_02560</name>
</gene>
<evidence type="ECO:0000256" key="13">
    <source>
        <dbReference type="NCBIfam" id="TIGR03499"/>
    </source>
</evidence>
<dbReference type="GO" id="GO:0005047">
    <property type="term" value="F:signal recognition particle binding"/>
    <property type="evidence" value="ECO:0007669"/>
    <property type="project" value="TreeGrafter"/>
</dbReference>
<feature type="compositionally biased region" description="Low complexity" evidence="14">
    <location>
        <begin position="96"/>
        <end position="110"/>
    </location>
</feature>
<evidence type="ECO:0000256" key="12">
    <source>
        <dbReference type="ARBA" id="ARBA00025337"/>
    </source>
</evidence>
<evidence type="ECO:0000256" key="1">
    <source>
        <dbReference type="ARBA" id="ARBA00004413"/>
    </source>
</evidence>
<dbReference type="InterPro" id="IPR027417">
    <property type="entry name" value="P-loop_NTPase"/>
</dbReference>
<dbReference type="CDD" id="cd17873">
    <property type="entry name" value="FlhF"/>
    <property type="match status" value="1"/>
</dbReference>
<evidence type="ECO:0000256" key="6">
    <source>
        <dbReference type="ARBA" id="ARBA00022741"/>
    </source>
</evidence>
<evidence type="ECO:0000313" key="18">
    <source>
        <dbReference type="Proteomes" id="UP000266172"/>
    </source>
</evidence>
<comment type="function">
    <text evidence="12">Necessary for flagellar biosynthesis. May be involved in translocation of the flagellum.</text>
</comment>
<dbReference type="GO" id="GO:0003924">
    <property type="term" value="F:GTPase activity"/>
    <property type="evidence" value="ECO:0007669"/>
    <property type="project" value="UniProtKB-UniRule"/>
</dbReference>
<feature type="region of interest" description="Disordered" evidence="14">
    <location>
        <begin position="94"/>
        <end position="123"/>
    </location>
</feature>
<evidence type="ECO:0000259" key="15">
    <source>
        <dbReference type="SMART" id="SM00382"/>
    </source>
</evidence>
<evidence type="ECO:0000256" key="11">
    <source>
        <dbReference type="ARBA" id="ARBA00023225"/>
    </source>
</evidence>
<evidence type="ECO:0000256" key="7">
    <source>
        <dbReference type="ARBA" id="ARBA00022795"/>
    </source>
</evidence>
<dbReference type="Gene3D" id="1.20.120.1380">
    <property type="entry name" value="Flagellar FlhF biosynthesis protein, N domain"/>
    <property type="match status" value="1"/>
</dbReference>
<keyword evidence="8" id="KW-0653">Protein transport</keyword>
<evidence type="ECO:0000256" key="10">
    <source>
        <dbReference type="ARBA" id="ARBA00023136"/>
    </source>
</evidence>
<keyword evidence="9" id="KW-0342">GTP-binding</keyword>
<feature type="domain" description="SRP54-type proteins GTP-binding" evidence="16">
    <location>
        <begin position="227"/>
        <end position="421"/>
    </location>
</feature>
<keyword evidence="4" id="KW-0813">Transport</keyword>
<dbReference type="InterPro" id="IPR020006">
    <property type="entry name" value="FlhF"/>
</dbReference>
<dbReference type="GO" id="GO:0006614">
    <property type="term" value="P:SRP-dependent cotranslational protein targeting to membrane"/>
    <property type="evidence" value="ECO:0007669"/>
    <property type="project" value="UniProtKB-UniRule"/>
</dbReference>
<evidence type="ECO:0000256" key="2">
    <source>
        <dbReference type="ARBA" id="ARBA00008531"/>
    </source>
</evidence>
<evidence type="ECO:0000256" key="8">
    <source>
        <dbReference type="ARBA" id="ARBA00022927"/>
    </source>
</evidence>
<evidence type="ECO:0000259" key="16">
    <source>
        <dbReference type="SMART" id="SM00962"/>
    </source>
</evidence>
<evidence type="ECO:0000256" key="5">
    <source>
        <dbReference type="ARBA" id="ARBA00022475"/>
    </source>
</evidence>
<proteinExistence type="inferred from homology"/>
<accession>A0A395VA23</accession>
<dbReference type="RefSeq" id="WP_118096529.1">
    <property type="nucleotide sequence ID" value="NZ_QRVL01000001.1"/>
</dbReference>
<keyword evidence="11" id="KW-1006">Bacterial flagellum protein export</keyword>
<dbReference type="Gene3D" id="3.40.50.300">
    <property type="entry name" value="P-loop containing nucleotide triphosphate hydrolases"/>
    <property type="match status" value="1"/>
</dbReference>
<dbReference type="FunFam" id="3.40.50.300:FF:000695">
    <property type="entry name" value="Flagellar biosynthesis regulator FlhF"/>
    <property type="match status" value="1"/>
</dbReference>
<dbReference type="InterPro" id="IPR003593">
    <property type="entry name" value="AAA+_ATPase"/>
</dbReference>
<keyword evidence="17" id="KW-0969">Cilium</keyword>
<evidence type="ECO:0000256" key="14">
    <source>
        <dbReference type="SAM" id="MobiDB-lite"/>
    </source>
</evidence>
<comment type="caution">
    <text evidence="17">The sequence shown here is derived from an EMBL/GenBank/DDBJ whole genome shotgun (WGS) entry which is preliminary data.</text>
</comment>
<name>A0A395VA23_9FIRM</name>
<dbReference type="Proteomes" id="UP000266172">
    <property type="component" value="Unassembled WGS sequence"/>
</dbReference>
<keyword evidence="10" id="KW-0472">Membrane</keyword>
<dbReference type="SMART" id="SM00382">
    <property type="entry name" value="AAA"/>
    <property type="match status" value="1"/>
</dbReference>
<dbReference type="SUPFAM" id="SSF52540">
    <property type="entry name" value="P-loop containing nucleoside triphosphate hydrolases"/>
    <property type="match status" value="1"/>
</dbReference>
<dbReference type="GO" id="GO:0005525">
    <property type="term" value="F:GTP binding"/>
    <property type="evidence" value="ECO:0007669"/>
    <property type="project" value="UniProtKB-UniRule"/>
</dbReference>
<dbReference type="GO" id="GO:0015031">
    <property type="term" value="P:protein transport"/>
    <property type="evidence" value="ECO:0007669"/>
    <property type="project" value="UniProtKB-KW"/>
</dbReference>
<dbReference type="InterPro" id="IPR000897">
    <property type="entry name" value="SRP54_GTPase_dom"/>
</dbReference>
<comment type="subcellular location">
    <subcellularLocation>
        <location evidence="1">Cell membrane</location>
        <topology evidence="1">Peripheral membrane protein</topology>
        <orientation evidence="1">Cytoplasmic side</orientation>
    </subcellularLocation>
</comment>
<evidence type="ECO:0000256" key="9">
    <source>
        <dbReference type="ARBA" id="ARBA00023134"/>
    </source>
</evidence>
<sequence length="423" mass="47764">MTINKYQGKTKEEAVEKAKQELGAGAVVLNVKEIKPKGMFKMFKNTLYEVTAAVEEKEAFPAQTLRSETKPVHDTISLAADEKITIPGVARENTRPAVAPAPAPAEQEVVPMKEAKRESTNEGLEKRLENLSNILEKQFSVEEMRKSHPVEPQEKENRTEGFQFIKMLYRTLLENDVNEKYVNQIMDEAEKVLHNGSSVDSILSNVYQKLILKFDQPQTIELTGKKPKVIFFIGPTGVGKTTTLAKIASRYKVDKEKKVAFLTADTYRIAATEQLRIYANILDAPMSIIYTPEEMNDAIARVSEYDLVFVDTAGFSHRNEAQCQDMKKLIDGLDEAYEKEVYLVLSATTKYKDLLEIADTYKEIANYKLIFTKLDETITYGNILNIKLYSGAKLSYMTSGQNVPDDIEVFDTQKIVKQLLGGR</sequence>
<keyword evidence="17" id="KW-0966">Cell projection</keyword>
<evidence type="ECO:0000256" key="4">
    <source>
        <dbReference type="ARBA" id="ARBA00022448"/>
    </source>
</evidence>
<dbReference type="PANTHER" id="PTHR43134">
    <property type="entry name" value="SIGNAL RECOGNITION PARTICLE RECEPTOR SUBUNIT ALPHA"/>
    <property type="match status" value="1"/>
</dbReference>
<dbReference type="Pfam" id="PF00448">
    <property type="entry name" value="SRP54"/>
    <property type="match status" value="1"/>
</dbReference>
<keyword evidence="6" id="KW-0547">Nucleotide-binding</keyword>
<evidence type="ECO:0000313" key="17">
    <source>
        <dbReference type="EMBL" id="RGS42233.1"/>
    </source>
</evidence>
<keyword evidence="5" id="KW-1003">Cell membrane</keyword>
<evidence type="ECO:0000256" key="3">
    <source>
        <dbReference type="ARBA" id="ARBA00014919"/>
    </source>
</evidence>